<dbReference type="Gene3D" id="3.40.33.10">
    <property type="entry name" value="CAP"/>
    <property type="match status" value="1"/>
</dbReference>
<sequence>MAKTHCHLVFSLLALAMVRSLSAKCANANQLLGMKELTEKDKKALLEIHNKFRQLAASGKAFGSQPRAQNMLELTWDEHAARQAYDWASKCQWEHNQPKDENDNSLGQNLASKGSTKQLNVHKTFDKWMKGMVRAWYNEVNLYEFGSAFSAKTGHYTQLVWATTAKLGCGYSYYKEIDGGTTWYTGYLVCNYNPAGNWNEEDPYVTGNQNCSGFGLVKSKNYGALCVKKGN</sequence>
<keyword evidence="1" id="KW-0732">Signal</keyword>
<dbReference type="GO" id="GO:0005576">
    <property type="term" value="C:extracellular region"/>
    <property type="evidence" value="ECO:0007669"/>
    <property type="project" value="UniProtKB-SubCell"/>
</dbReference>
<dbReference type="InterPro" id="IPR002413">
    <property type="entry name" value="V5_allergen-like"/>
</dbReference>
<proteinExistence type="predicted"/>
<dbReference type="AlphaFoldDB" id="A0A224XJA0"/>
<evidence type="ECO:0000313" key="3">
    <source>
        <dbReference type="EMBL" id="JAW12565.1"/>
    </source>
</evidence>
<feature type="domain" description="SCP" evidence="2">
    <location>
        <begin position="40"/>
        <end position="200"/>
    </location>
</feature>
<evidence type="ECO:0000256" key="1">
    <source>
        <dbReference type="SAM" id="SignalP"/>
    </source>
</evidence>
<reference evidence="3" key="1">
    <citation type="journal article" date="2018" name="PLoS Negl. Trop. Dis.">
        <title>An insight into the salivary gland and fat body transcriptome of Panstrongylus lignarius (Hemiptera: Heteroptera), the main vector of Chagas disease in Peru.</title>
        <authorList>
            <person name="Nevoa J.C."/>
            <person name="Mendes M.T."/>
            <person name="da Silva M.V."/>
            <person name="Soares S.C."/>
            <person name="Oliveira C.J.F."/>
            <person name="Ribeiro J.M.C."/>
        </authorList>
    </citation>
    <scope>NUCLEOTIDE SEQUENCE</scope>
</reference>
<feature type="signal peptide" evidence="1">
    <location>
        <begin position="1"/>
        <end position="23"/>
    </location>
</feature>
<dbReference type="EMBL" id="GFTR01003861">
    <property type="protein sequence ID" value="JAW12565.1"/>
    <property type="molecule type" value="Transcribed_RNA"/>
</dbReference>
<feature type="chain" id="PRO_5012397917" evidence="1">
    <location>
        <begin position="24"/>
        <end position="231"/>
    </location>
</feature>
<dbReference type="SUPFAM" id="SSF55797">
    <property type="entry name" value="PR-1-like"/>
    <property type="match status" value="1"/>
</dbReference>
<dbReference type="PRINTS" id="PR00838">
    <property type="entry name" value="V5ALLERGEN"/>
</dbReference>
<name>A0A224XJA0_9HEMI</name>
<dbReference type="CDD" id="cd05380">
    <property type="entry name" value="CAP_euk"/>
    <property type="match status" value="1"/>
</dbReference>
<dbReference type="PRINTS" id="PR00837">
    <property type="entry name" value="V5TPXLIKE"/>
</dbReference>
<organism evidence="3">
    <name type="scientific">Panstrongylus lignarius</name>
    <dbReference type="NCBI Taxonomy" id="156445"/>
    <lineage>
        <taxon>Eukaryota</taxon>
        <taxon>Metazoa</taxon>
        <taxon>Ecdysozoa</taxon>
        <taxon>Arthropoda</taxon>
        <taxon>Hexapoda</taxon>
        <taxon>Insecta</taxon>
        <taxon>Pterygota</taxon>
        <taxon>Neoptera</taxon>
        <taxon>Paraneoptera</taxon>
        <taxon>Hemiptera</taxon>
        <taxon>Heteroptera</taxon>
        <taxon>Panheteroptera</taxon>
        <taxon>Cimicomorpha</taxon>
        <taxon>Reduviidae</taxon>
        <taxon>Triatominae</taxon>
        <taxon>Panstrongylus</taxon>
    </lineage>
</organism>
<protein>
    <submittedName>
        <fullName evidence="3">Putative salivary scp/antigen 5 protein</fullName>
    </submittedName>
</protein>
<dbReference type="PANTHER" id="PTHR10334">
    <property type="entry name" value="CYSTEINE-RICH SECRETORY PROTEIN-RELATED"/>
    <property type="match status" value="1"/>
</dbReference>
<dbReference type="Pfam" id="PF00188">
    <property type="entry name" value="CAP"/>
    <property type="match status" value="1"/>
</dbReference>
<dbReference type="PROSITE" id="PS01009">
    <property type="entry name" value="CRISP_1"/>
    <property type="match status" value="1"/>
</dbReference>
<dbReference type="InterPro" id="IPR014044">
    <property type="entry name" value="CAP_dom"/>
</dbReference>
<dbReference type="SMART" id="SM00198">
    <property type="entry name" value="SCP"/>
    <property type="match status" value="1"/>
</dbReference>
<accession>A0A224XJA0</accession>
<dbReference type="PROSITE" id="PS01010">
    <property type="entry name" value="CRISP_2"/>
    <property type="match status" value="1"/>
</dbReference>
<evidence type="ECO:0000259" key="2">
    <source>
        <dbReference type="SMART" id="SM00198"/>
    </source>
</evidence>
<dbReference type="InterPro" id="IPR018244">
    <property type="entry name" value="Allrgn_V5/Tpx1_CS"/>
</dbReference>
<dbReference type="InterPro" id="IPR035940">
    <property type="entry name" value="CAP_sf"/>
</dbReference>
<dbReference type="InterPro" id="IPR001283">
    <property type="entry name" value="CRISP-related"/>
</dbReference>